<keyword evidence="1" id="KW-0812">Transmembrane</keyword>
<keyword evidence="1" id="KW-0472">Membrane</keyword>
<dbReference type="AlphaFoldDB" id="A0AAD5VCW0"/>
<gene>
    <name evidence="2" type="ORF">NLI96_g3061</name>
</gene>
<name>A0AAD5VCW0_9APHY</name>
<comment type="caution">
    <text evidence="2">The sequence shown here is derived from an EMBL/GenBank/DDBJ whole genome shotgun (WGS) entry which is preliminary data.</text>
</comment>
<sequence length="165" mass="19158">MISHRPLLAANLLFYFINMQLNASLFLFTIITLVGWTLAYPISHDVHMEALSRPSEPYHDIILGLHAREDPKRQSYKPTVGSDDLRRLSVAEFPVRVRKPSKWERVKKVMKDGKLWFINAKKKLGGREYDDELFGRDSGYEIWVRTYPSSEITTRDYGSLDIIGQ</sequence>
<protein>
    <submittedName>
        <fullName evidence="2">Uncharacterized protein</fullName>
    </submittedName>
</protein>
<reference evidence="2" key="1">
    <citation type="submission" date="2022-07" db="EMBL/GenBank/DDBJ databases">
        <title>Genome Sequence of Physisporinus lineatus.</title>
        <authorList>
            <person name="Buettner E."/>
        </authorList>
    </citation>
    <scope>NUCLEOTIDE SEQUENCE</scope>
    <source>
        <strain evidence="2">VT162</strain>
    </source>
</reference>
<organism evidence="2 3">
    <name type="scientific">Meripilus lineatus</name>
    <dbReference type="NCBI Taxonomy" id="2056292"/>
    <lineage>
        <taxon>Eukaryota</taxon>
        <taxon>Fungi</taxon>
        <taxon>Dikarya</taxon>
        <taxon>Basidiomycota</taxon>
        <taxon>Agaricomycotina</taxon>
        <taxon>Agaricomycetes</taxon>
        <taxon>Polyporales</taxon>
        <taxon>Meripilaceae</taxon>
        <taxon>Meripilus</taxon>
    </lineage>
</organism>
<proteinExistence type="predicted"/>
<dbReference type="EMBL" id="JANAWD010000073">
    <property type="protein sequence ID" value="KAJ3488134.1"/>
    <property type="molecule type" value="Genomic_DNA"/>
</dbReference>
<feature type="transmembrane region" description="Helical" evidence="1">
    <location>
        <begin position="12"/>
        <end position="38"/>
    </location>
</feature>
<accession>A0AAD5VCW0</accession>
<evidence type="ECO:0000313" key="2">
    <source>
        <dbReference type="EMBL" id="KAJ3488134.1"/>
    </source>
</evidence>
<evidence type="ECO:0000256" key="1">
    <source>
        <dbReference type="SAM" id="Phobius"/>
    </source>
</evidence>
<evidence type="ECO:0000313" key="3">
    <source>
        <dbReference type="Proteomes" id="UP001212997"/>
    </source>
</evidence>
<keyword evidence="1" id="KW-1133">Transmembrane helix</keyword>
<dbReference type="Proteomes" id="UP001212997">
    <property type="component" value="Unassembled WGS sequence"/>
</dbReference>
<keyword evidence="3" id="KW-1185">Reference proteome</keyword>